<name>A0A0C4DU14_MAGP6</name>
<reference evidence="2" key="5">
    <citation type="submission" date="2015-06" db="UniProtKB">
        <authorList>
            <consortium name="EnsemblFungi"/>
        </authorList>
    </citation>
    <scope>IDENTIFICATION</scope>
    <source>
        <strain evidence="2">ATCC 64411</strain>
    </source>
</reference>
<reference evidence="1" key="2">
    <citation type="submission" date="2010-05" db="EMBL/GenBank/DDBJ databases">
        <title>The Genome Sequence of Magnaporthe poae strain ATCC 64411.</title>
        <authorList>
            <consortium name="The Broad Institute Genome Sequencing Platform"/>
            <consortium name="Broad Institute Genome Sequencing Center for Infectious Disease"/>
            <person name="Ma L.-J."/>
            <person name="Dead R."/>
            <person name="Young S."/>
            <person name="Zeng Q."/>
            <person name="Koehrsen M."/>
            <person name="Alvarado L."/>
            <person name="Berlin A."/>
            <person name="Chapman S.B."/>
            <person name="Chen Z."/>
            <person name="Freedman E."/>
            <person name="Gellesch M."/>
            <person name="Goldberg J."/>
            <person name="Griggs A."/>
            <person name="Gujja S."/>
            <person name="Heilman E.R."/>
            <person name="Heiman D."/>
            <person name="Hepburn T."/>
            <person name="Howarth C."/>
            <person name="Jen D."/>
            <person name="Larson L."/>
            <person name="Mehta T."/>
            <person name="Neiman D."/>
            <person name="Pearson M."/>
            <person name="Roberts A."/>
            <person name="Saif S."/>
            <person name="Shea T."/>
            <person name="Shenoy N."/>
            <person name="Sisk P."/>
            <person name="Stolte C."/>
            <person name="Sykes S."/>
            <person name="Walk T."/>
            <person name="White J."/>
            <person name="Yandava C."/>
            <person name="Haas B."/>
            <person name="Nusbaum C."/>
            <person name="Birren B."/>
        </authorList>
    </citation>
    <scope>NUCLEOTIDE SEQUENCE</scope>
    <source>
        <strain evidence="1">ATCC 64411</strain>
    </source>
</reference>
<gene>
    <name evidence="1" type="ORF">MAPG_03448</name>
</gene>
<sequence length="92" mass="10623">MVAGVRYTCGDYVEGKWLNPIGVPMMIRGRVEFSDVPGDLDPKVWVGVDFWKVLPTPTTPAGEWKRAHLEPGIRVWRSQMWRIPAPPRRRRP</sequence>
<reference evidence="2" key="4">
    <citation type="journal article" date="2015" name="G3 (Bethesda)">
        <title>Genome sequences of three phytopathogenic species of the Magnaporthaceae family of fungi.</title>
        <authorList>
            <person name="Okagaki L.H."/>
            <person name="Nunes C.C."/>
            <person name="Sailsbery J."/>
            <person name="Clay B."/>
            <person name="Brown D."/>
            <person name="John T."/>
            <person name="Oh Y."/>
            <person name="Young N."/>
            <person name="Fitzgerald M."/>
            <person name="Haas B.J."/>
            <person name="Zeng Q."/>
            <person name="Young S."/>
            <person name="Adiconis X."/>
            <person name="Fan L."/>
            <person name="Levin J.Z."/>
            <person name="Mitchell T.K."/>
            <person name="Okubara P.A."/>
            <person name="Farman M.L."/>
            <person name="Kohn L.M."/>
            <person name="Birren B."/>
            <person name="Ma L.-J."/>
            <person name="Dean R.A."/>
        </authorList>
    </citation>
    <scope>NUCLEOTIDE SEQUENCE</scope>
    <source>
        <strain evidence="2">ATCC 64411 / 73-15</strain>
    </source>
</reference>
<protein>
    <submittedName>
        <fullName evidence="1 2">Uncharacterized protein</fullName>
    </submittedName>
</protein>
<dbReference type="EnsemblFungi" id="MAPG_03448T0">
    <property type="protein sequence ID" value="MAPG_03448T0"/>
    <property type="gene ID" value="MAPG_03448"/>
</dbReference>
<evidence type="ECO:0000313" key="3">
    <source>
        <dbReference type="Proteomes" id="UP000011715"/>
    </source>
</evidence>
<dbReference type="EMBL" id="ADBL01000824">
    <property type="status" value="NOT_ANNOTATED_CDS"/>
    <property type="molecule type" value="Genomic_DNA"/>
</dbReference>
<organism evidence="2 3">
    <name type="scientific">Magnaporthiopsis poae (strain ATCC 64411 / 73-15)</name>
    <name type="common">Kentucky bluegrass fungus</name>
    <name type="synonym">Magnaporthe poae</name>
    <dbReference type="NCBI Taxonomy" id="644358"/>
    <lineage>
        <taxon>Eukaryota</taxon>
        <taxon>Fungi</taxon>
        <taxon>Dikarya</taxon>
        <taxon>Ascomycota</taxon>
        <taxon>Pezizomycotina</taxon>
        <taxon>Sordariomycetes</taxon>
        <taxon>Sordariomycetidae</taxon>
        <taxon>Magnaporthales</taxon>
        <taxon>Magnaporthaceae</taxon>
        <taxon>Magnaporthiopsis</taxon>
    </lineage>
</organism>
<proteinExistence type="predicted"/>
<dbReference type="Proteomes" id="UP000011715">
    <property type="component" value="Unassembled WGS sequence"/>
</dbReference>
<keyword evidence="3" id="KW-1185">Reference proteome</keyword>
<evidence type="ECO:0000313" key="1">
    <source>
        <dbReference type="EMBL" id="KLU84405.1"/>
    </source>
</evidence>
<reference evidence="3" key="1">
    <citation type="submission" date="2010-05" db="EMBL/GenBank/DDBJ databases">
        <title>The genome sequence of Magnaporthe poae strain ATCC 64411.</title>
        <authorList>
            <person name="Ma L.-J."/>
            <person name="Dead R."/>
            <person name="Young S."/>
            <person name="Zeng Q."/>
            <person name="Koehrsen M."/>
            <person name="Alvarado L."/>
            <person name="Berlin A."/>
            <person name="Chapman S.B."/>
            <person name="Chen Z."/>
            <person name="Freedman E."/>
            <person name="Gellesch M."/>
            <person name="Goldberg J."/>
            <person name="Griggs A."/>
            <person name="Gujja S."/>
            <person name="Heilman E.R."/>
            <person name="Heiman D."/>
            <person name="Hepburn T."/>
            <person name="Howarth C."/>
            <person name="Jen D."/>
            <person name="Larson L."/>
            <person name="Mehta T."/>
            <person name="Neiman D."/>
            <person name="Pearson M."/>
            <person name="Roberts A."/>
            <person name="Saif S."/>
            <person name="Shea T."/>
            <person name="Shenoy N."/>
            <person name="Sisk P."/>
            <person name="Stolte C."/>
            <person name="Sykes S."/>
            <person name="Walk T."/>
            <person name="White J."/>
            <person name="Yandava C."/>
            <person name="Haas B."/>
            <person name="Nusbaum C."/>
            <person name="Birren B."/>
        </authorList>
    </citation>
    <scope>NUCLEOTIDE SEQUENCE [LARGE SCALE GENOMIC DNA]</scope>
    <source>
        <strain evidence="3">ATCC 64411 / 73-15</strain>
    </source>
</reference>
<dbReference type="VEuPathDB" id="FungiDB:MAPG_03448"/>
<evidence type="ECO:0000313" key="2">
    <source>
        <dbReference type="EnsemblFungi" id="MAPG_03448T0"/>
    </source>
</evidence>
<accession>A0A0C4DU14</accession>
<dbReference type="AlphaFoldDB" id="A0A0C4DU14"/>
<dbReference type="EMBL" id="GL876967">
    <property type="protein sequence ID" value="KLU84405.1"/>
    <property type="molecule type" value="Genomic_DNA"/>
</dbReference>
<reference evidence="1" key="3">
    <citation type="submission" date="2011-03" db="EMBL/GenBank/DDBJ databases">
        <title>Annotation of Magnaporthe poae ATCC 64411.</title>
        <authorList>
            <person name="Ma L.-J."/>
            <person name="Dead R."/>
            <person name="Young S.K."/>
            <person name="Zeng Q."/>
            <person name="Gargeya S."/>
            <person name="Fitzgerald M."/>
            <person name="Haas B."/>
            <person name="Abouelleil A."/>
            <person name="Alvarado L."/>
            <person name="Arachchi H.M."/>
            <person name="Berlin A."/>
            <person name="Brown A."/>
            <person name="Chapman S.B."/>
            <person name="Chen Z."/>
            <person name="Dunbar C."/>
            <person name="Freedman E."/>
            <person name="Gearin G."/>
            <person name="Gellesch M."/>
            <person name="Goldberg J."/>
            <person name="Griggs A."/>
            <person name="Gujja S."/>
            <person name="Heiman D."/>
            <person name="Howarth C."/>
            <person name="Larson L."/>
            <person name="Lui A."/>
            <person name="MacDonald P.J.P."/>
            <person name="Mehta T."/>
            <person name="Montmayeur A."/>
            <person name="Murphy C."/>
            <person name="Neiman D."/>
            <person name="Pearson M."/>
            <person name="Priest M."/>
            <person name="Roberts A."/>
            <person name="Saif S."/>
            <person name="Shea T."/>
            <person name="Shenoy N."/>
            <person name="Sisk P."/>
            <person name="Stolte C."/>
            <person name="Sykes S."/>
            <person name="Yandava C."/>
            <person name="Wortman J."/>
            <person name="Nusbaum C."/>
            <person name="Birren B."/>
        </authorList>
    </citation>
    <scope>NUCLEOTIDE SEQUENCE</scope>
    <source>
        <strain evidence="1">ATCC 64411</strain>
    </source>
</reference>